<reference evidence="1" key="1">
    <citation type="submission" date="2023-10" db="EMBL/GenBank/DDBJ databases">
        <title>Genome assembly of Pristionchus species.</title>
        <authorList>
            <person name="Yoshida K."/>
            <person name="Sommer R.J."/>
        </authorList>
    </citation>
    <scope>NUCLEOTIDE SEQUENCE</scope>
    <source>
        <strain evidence="1">RS5133</strain>
    </source>
</reference>
<dbReference type="AlphaFoldDB" id="A0AAV5VGU5"/>
<protein>
    <submittedName>
        <fullName evidence="1">Uncharacterized protein</fullName>
    </submittedName>
</protein>
<proteinExistence type="predicted"/>
<evidence type="ECO:0000313" key="1">
    <source>
        <dbReference type="EMBL" id="GMT17815.1"/>
    </source>
</evidence>
<organism evidence="1 2">
    <name type="scientific">Pristionchus fissidentatus</name>
    <dbReference type="NCBI Taxonomy" id="1538716"/>
    <lineage>
        <taxon>Eukaryota</taxon>
        <taxon>Metazoa</taxon>
        <taxon>Ecdysozoa</taxon>
        <taxon>Nematoda</taxon>
        <taxon>Chromadorea</taxon>
        <taxon>Rhabditida</taxon>
        <taxon>Rhabditina</taxon>
        <taxon>Diplogasteromorpha</taxon>
        <taxon>Diplogasteroidea</taxon>
        <taxon>Neodiplogasteridae</taxon>
        <taxon>Pristionchus</taxon>
    </lineage>
</organism>
<accession>A0AAV5VGU5</accession>
<gene>
    <name evidence="1" type="ORF">PFISCL1PPCAC_9112</name>
</gene>
<feature type="non-terminal residue" evidence="1">
    <location>
        <position position="1"/>
    </location>
</feature>
<comment type="caution">
    <text evidence="1">The sequence shown here is derived from an EMBL/GenBank/DDBJ whole genome shotgun (WGS) entry which is preliminary data.</text>
</comment>
<dbReference type="EMBL" id="BTSY01000003">
    <property type="protein sequence ID" value="GMT17815.1"/>
    <property type="molecule type" value="Genomic_DNA"/>
</dbReference>
<dbReference type="Proteomes" id="UP001432322">
    <property type="component" value="Unassembled WGS sequence"/>
</dbReference>
<sequence length="100" mass="11327">KCEYRNDTHVWVMGEKVINRNSNVECRETKSCDLYLHILYAQCEKAPDDSRCIVAADNLPHCSNNKLHVDGRLSNISCNINDGKYRVNGSILLSSEAKLD</sequence>
<keyword evidence="2" id="KW-1185">Reference proteome</keyword>
<name>A0AAV5VGU5_9BILA</name>
<evidence type="ECO:0000313" key="2">
    <source>
        <dbReference type="Proteomes" id="UP001432322"/>
    </source>
</evidence>